<evidence type="ECO:0000313" key="5">
    <source>
        <dbReference type="Proteomes" id="UP000324091"/>
    </source>
</evidence>
<keyword evidence="2" id="KW-0472">Membrane</keyword>
<keyword evidence="5" id="KW-1185">Reference proteome</keyword>
<proteinExistence type="predicted"/>
<reference evidence="4 5" key="1">
    <citation type="submission" date="2019-04" db="EMBL/GenBank/DDBJ databases">
        <title>Chromosome genome assembly for Takifugu flavidus.</title>
        <authorList>
            <person name="Xiao S."/>
        </authorList>
    </citation>
    <scope>NUCLEOTIDE SEQUENCE [LARGE SCALE GENOMIC DNA]</scope>
    <source>
        <strain evidence="4">HTHZ2018</strain>
        <tissue evidence="4">Muscle</tissue>
    </source>
</reference>
<dbReference type="EMBL" id="RHFK02000022">
    <property type="protein sequence ID" value="TWW55529.1"/>
    <property type="molecule type" value="Genomic_DNA"/>
</dbReference>
<keyword evidence="3" id="KW-0732">Signal</keyword>
<gene>
    <name evidence="4" type="ORF">D4764_09G0005780</name>
</gene>
<accession>A0A5C6ML50</accession>
<feature type="transmembrane region" description="Helical" evidence="2">
    <location>
        <begin position="301"/>
        <end position="321"/>
    </location>
</feature>
<keyword evidence="2" id="KW-0812">Transmembrane</keyword>
<evidence type="ECO:0000256" key="1">
    <source>
        <dbReference type="SAM" id="MobiDB-lite"/>
    </source>
</evidence>
<name>A0A5C6ML50_9TELE</name>
<dbReference type="AlphaFoldDB" id="A0A5C6ML50"/>
<evidence type="ECO:0000313" key="4">
    <source>
        <dbReference type="EMBL" id="TWW55529.1"/>
    </source>
</evidence>
<feature type="signal peptide" evidence="3">
    <location>
        <begin position="1"/>
        <end position="17"/>
    </location>
</feature>
<feature type="chain" id="PRO_5023023130" evidence="3">
    <location>
        <begin position="18"/>
        <end position="442"/>
    </location>
</feature>
<keyword evidence="2" id="KW-1133">Transmembrane helix</keyword>
<evidence type="ECO:0000256" key="3">
    <source>
        <dbReference type="SAM" id="SignalP"/>
    </source>
</evidence>
<feature type="region of interest" description="Disordered" evidence="1">
    <location>
        <begin position="372"/>
        <end position="399"/>
    </location>
</feature>
<organism evidence="4 5">
    <name type="scientific">Takifugu flavidus</name>
    <name type="common">sansaifugu</name>
    <dbReference type="NCBI Taxonomy" id="433684"/>
    <lineage>
        <taxon>Eukaryota</taxon>
        <taxon>Metazoa</taxon>
        <taxon>Chordata</taxon>
        <taxon>Craniata</taxon>
        <taxon>Vertebrata</taxon>
        <taxon>Euteleostomi</taxon>
        <taxon>Actinopterygii</taxon>
        <taxon>Neopterygii</taxon>
        <taxon>Teleostei</taxon>
        <taxon>Neoteleostei</taxon>
        <taxon>Acanthomorphata</taxon>
        <taxon>Eupercaria</taxon>
        <taxon>Tetraodontiformes</taxon>
        <taxon>Tetradontoidea</taxon>
        <taxon>Tetraodontidae</taxon>
        <taxon>Takifugu</taxon>
    </lineage>
</organism>
<dbReference type="Proteomes" id="UP000324091">
    <property type="component" value="Chromosome 9"/>
</dbReference>
<protein>
    <submittedName>
        <fullName evidence="4">Uncharacterized protein</fullName>
    </submittedName>
</protein>
<comment type="caution">
    <text evidence="4">The sequence shown here is derived from an EMBL/GenBank/DDBJ whole genome shotgun (WGS) entry which is preliminary data.</text>
</comment>
<sequence length="442" mass="49680">MLLFVLVALYCVGFSAGVRDEEQCYGYYLPIPFSYHPPLYKGPIYFTPKGERRSSRRTIANNGQSNHPRFKITSYSATLKDLRETDEGTYSVSFGDNDITDIINLKVLECGAEVTKTYGNSFYIDVPREAQYLEFTRLNSKETTVLWNRTGSLINKENLKINRNQIHVHSLTQLDNGYYNIRKKDNTLMSRTKLQVEAKETHLKATDRENVFIRFPSKSKTWTLTYISDEDDEEHTLVDKGIQVRDSYIHVPFKRRFSKYDDGINISPVESGHSGTYYFKDPDGNLAETVRLEVFGYLPTYVYILVPILIILALIGCCCCVRKCCCKKSSSKGNESAPAAQQQDRAQPSVTYSVAPATPVYRYQPVRPVAPSQPAAFSTGPSMAAPPQPAASPPGFQVQPNFLSSDGEPTFELKGSNFSSAPLFSSNSTMADVYTSDKLNFL</sequence>
<evidence type="ECO:0000256" key="2">
    <source>
        <dbReference type="SAM" id="Phobius"/>
    </source>
</evidence>